<feature type="compositionally biased region" description="Pro residues" evidence="1">
    <location>
        <begin position="46"/>
        <end position="59"/>
    </location>
</feature>
<dbReference type="GeneID" id="103159787"/>
<organism evidence="2 3">
    <name type="scientific">Cricetulus griseus</name>
    <name type="common">Chinese hamster</name>
    <name type="synonym">Cricetulus barabensis griseus</name>
    <dbReference type="NCBI Taxonomy" id="10029"/>
    <lineage>
        <taxon>Eukaryota</taxon>
        <taxon>Metazoa</taxon>
        <taxon>Chordata</taxon>
        <taxon>Craniata</taxon>
        <taxon>Vertebrata</taxon>
        <taxon>Euteleostomi</taxon>
        <taxon>Mammalia</taxon>
        <taxon>Eutheria</taxon>
        <taxon>Euarchontoglires</taxon>
        <taxon>Glires</taxon>
        <taxon>Rodentia</taxon>
        <taxon>Myomorpha</taxon>
        <taxon>Muroidea</taxon>
        <taxon>Cricetidae</taxon>
        <taxon>Cricetinae</taxon>
        <taxon>Cricetulus</taxon>
    </lineage>
</organism>
<proteinExistence type="predicted"/>
<accession>A0A9J7FHZ3</accession>
<gene>
    <name evidence="3" type="primary">LOC103159787</name>
</gene>
<feature type="compositionally biased region" description="Gly residues" evidence="1">
    <location>
        <begin position="15"/>
        <end position="26"/>
    </location>
</feature>
<evidence type="ECO:0000313" key="3">
    <source>
        <dbReference type="RefSeq" id="XP_027258080.1"/>
    </source>
</evidence>
<evidence type="ECO:0000313" key="2">
    <source>
        <dbReference type="Proteomes" id="UP001108280"/>
    </source>
</evidence>
<reference evidence="2" key="2">
    <citation type="journal article" date="2020" name="Biotechnol. Bioeng.">
        <title>Chromosome-scale scaffolds for the Chinese hamster reference genome assembly to facilitate the study of the CHO epigenome.</title>
        <authorList>
            <person name="Hilliard W."/>
            <person name="MacDonald M."/>
            <person name="Lee K.H."/>
        </authorList>
    </citation>
    <scope>NUCLEOTIDE SEQUENCE [LARGE SCALE GENOMIC DNA]</scope>
    <source>
        <strain evidence="2">17A/GY</strain>
    </source>
</reference>
<feature type="region of interest" description="Disordered" evidence="1">
    <location>
        <begin position="1"/>
        <end position="105"/>
    </location>
</feature>
<name>A0A9J7FHZ3_CRIGR</name>
<sequence>MVFPSCHGKKEGRADGGPGREGGGGTGRRRGRRPGVSPNFDNFPPHAAPPRPAPPPPRPTGRGGAQSPARVSGARNQALTPAALENPVRMAHRADWRRRRPPQRPEKLRQNAYLSGLLFLKSAGKYTQVQFVFSKNKDFHMSIEPPKIMIKFRKFKMVTMMHSLIVLPSFCQLGINLHIPGKRESLLKNCLHQTGLWVPALHSSPEFPL</sequence>
<dbReference type="Proteomes" id="UP001108280">
    <property type="component" value="Chromosome 2"/>
</dbReference>
<dbReference type="AlphaFoldDB" id="A0A9J7FHZ3"/>
<reference evidence="2" key="1">
    <citation type="journal article" date="2018" name="Biotechnol. Bioeng.">
        <title>A reference genome of the Chinese hamster based on a hybrid assembly strategy.</title>
        <authorList>
            <person name="Rupp O."/>
            <person name="MacDonald M.L."/>
            <person name="Li S."/>
            <person name="Dhiman H."/>
            <person name="Polson S."/>
            <person name="Griep S."/>
            <person name="Heffner K."/>
            <person name="Hernandez I."/>
            <person name="Brinkrolf K."/>
            <person name="Jadhav V."/>
            <person name="Samoudi M."/>
            <person name="Hao H."/>
            <person name="Kingham B."/>
            <person name="Goesmann A."/>
            <person name="Betenbaugh M.J."/>
            <person name="Lewis N.E."/>
            <person name="Borth N."/>
            <person name="Lee K.H."/>
        </authorList>
    </citation>
    <scope>NUCLEOTIDE SEQUENCE [LARGE SCALE GENOMIC DNA]</scope>
    <source>
        <strain evidence="2">17A/GY</strain>
    </source>
</reference>
<dbReference type="KEGG" id="cge:103159787"/>
<dbReference type="RefSeq" id="XP_027258080.1">
    <property type="nucleotide sequence ID" value="XM_027402279.1"/>
</dbReference>
<keyword evidence="2" id="KW-1185">Reference proteome</keyword>
<evidence type="ECO:0000256" key="1">
    <source>
        <dbReference type="SAM" id="MobiDB-lite"/>
    </source>
</evidence>
<protein>
    <submittedName>
        <fullName evidence="3">Uncharacterized protein LOC103159787</fullName>
    </submittedName>
</protein>
<reference evidence="3" key="3">
    <citation type="submission" date="2025-08" db="UniProtKB">
        <authorList>
            <consortium name="RefSeq"/>
        </authorList>
    </citation>
    <scope>IDENTIFICATION</scope>
    <source>
        <strain evidence="3">17A/GY</strain>
        <tissue evidence="3">Liver</tissue>
    </source>
</reference>